<evidence type="ECO:0000313" key="1">
    <source>
        <dbReference type="EMBL" id="REC60820.1"/>
    </source>
</evidence>
<comment type="caution">
    <text evidence="1">The sequence shown here is derived from an EMBL/GenBank/DDBJ whole genome shotgun (WGS) entry which is preliminary data.</text>
</comment>
<organism evidence="1 2">
    <name type="scientific">Chryseobacterium pennae</name>
    <dbReference type="NCBI Taxonomy" id="2258962"/>
    <lineage>
        <taxon>Bacteria</taxon>
        <taxon>Pseudomonadati</taxon>
        <taxon>Bacteroidota</taxon>
        <taxon>Flavobacteriia</taxon>
        <taxon>Flavobacteriales</taxon>
        <taxon>Weeksellaceae</taxon>
        <taxon>Chryseobacterium group</taxon>
        <taxon>Chryseobacterium</taxon>
    </lineage>
</organism>
<proteinExistence type="predicted"/>
<name>A0A3D9C4L8_9FLAO</name>
<accession>A0A3D9C4L8</accession>
<dbReference type="Proteomes" id="UP000256686">
    <property type="component" value="Unassembled WGS sequence"/>
</dbReference>
<evidence type="ECO:0000313" key="2">
    <source>
        <dbReference type="Proteomes" id="UP000256686"/>
    </source>
</evidence>
<dbReference type="EMBL" id="QNVT01000020">
    <property type="protein sequence ID" value="REC60820.1"/>
    <property type="molecule type" value="Genomic_DNA"/>
</dbReference>
<reference evidence="2" key="1">
    <citation type="submission" date="2018-06" db="EMBL/GenBank/DDBJ databases">
        <authorList>
            <person name="Lum Nde A."/>
            <person name="Hugo C."/>
        </authorList>
    </citation>
    <scope>NUCLEOTIDE SEQUENCE [LARGE SCALE GENOMIC DNA]</scope>
    <source>
        <strain evidence="2">1_F178</strain>
    </source>
</reference>
<gene>
    <name evidence="1" type="ORF">DRF65_18620</name>
</gene>
<protein>
    <submittedName>
        <fullName evidence="1">Uncharacterized protein</fullName>
    </submittedName>
</protein>
<keyword evidence="2" id="KW-1185">Reference proteome</keyword>
<sequence>MQLLTQDYKKGDKRVVSSGLYFNEHPAKESQIRTGETMTELDALEKNPEVFQKKYNRNQ</sequence>
<dbReference type="AlphaFoldDB" id="A0A3D9C4L8"/>